<dbReference type="PANTHER" id="PTHR43711:SF28">
    <property type="entry name" value="SENSOR HISTIDINE KINASE YXDK"/>
    <property type="match status" value="1"/>
</dbReference>
<organism evidence="7 8">
    <name type="scientific">Bradyrhizobium symbiodeficiens</name>
    <dbReference type="NCBI Taxonomy" id="1404367"/>
    <lineage>
        <taxon>Bacteria</taxon>
        <taxon>Pseudomonadati</taxon>
        <taxon>Pseudomonadota</taxon>
        <taxon>Alphaproteobacteria</taxon>
        <taxon>Hyphomicrobiales</taxon>
        <taxon>Nitrobacteraceae</taxon>
        <taxon>Bradyrhizobium</taxon>
    </lineage>
</organism>
<dbReference type="Pfam" id="PF02518">
    <property type="entry name" value="HATPase_c"/>
    <property type="match status" value="1"/>
</dbReference>
<dbReference type="InterPro" id="IPR050736">
    <property type="entry name" value="Sensor_HK_Regulatory"/>
</dbReference>
<dbReference type="EMBL" id="CP050066">
    <property type="protein sequence ID" value="QIP05180.1"/>
    <property type="molecule type" value="Genomic_DNA"/>
</dbReference>
<keyword evidence="7" id="KW-0067">ATP-binding</keyword>
<feature type="domain" description="Histidine kinase" evidence="6">
    <location>
        <begin position="1"/>
        <end position="54"/>
    </location>
</feature>
<dbReference type="GO" id="GO:0000160">
    <property type="term" value="P:phosphorelay signal transduction system"/>
    <property type="evidence" value="ECO:0007669"/>
    <property type="project" value="UniProtKB-KW"/>
</dbReference>
<evidence type="ECO:0000256" key="2">
    <source>
        <dbReference type="ARBA" id="ARBA00012438"/>
    </source>
</evidence>
<dbReference type="SUPFAM" id="SSF55874">
    <property type="entry name" value="ATPase domain of HSP90 chaperone/DNA topoisomerase II/histidine kinase"/>
    <property type="match status" value="1"/>
</dbReference>
<name>A0A6G8ZYA5_9BRAD</name>
<keyword evidence="5" id="KW-0902">Two-component regulatory system</keyword>
<dbReference type="PROSITE" id="PS50109">
    <property type="entry name" value="HIS_KIN"/>
    <property type="match status" value="1"/>
</dbReference>
<evidence type="ECO:0000256" key="1">
    <source>
        <dbReference type="ARBA" id="ARBA00000085"/>
    </source>
</evidence>
<reference evidence="7 8" key="1">
    <citation type="journal article" date="2020" name="Int. J. Syst. Evol. Microbiol.">
        <title>Description and complete genome sequences of Bradyrhizobium symbiodeficiens sp. nov., a non-symbiotic bacterium associated with legumes native to Canada.</title>
        <authorList>
            <person name="Bromfield E.S.P."/>
            <person name="Cloutier S."/>
            <person name="Nguyen H.D.T."/>
        </authorList>
    </citation>
    <scope>NUCLEOTIDE SEQUENCE [LARGE SCALE GENOMIC DNA]</scope>
    <source>
        <strain evidence="7 8">101S1MB</strain>
    </source>
</reference>
<gene>
    <name evidence="7" type="ORF">HAV00_02455</name>
</gene>
<evidence type="ECO:0000259" key="6">
    <source>
        <dbReference type="PROSITE" id="PS50109"/>
    </source>
</evidence>
<dbReference type="RefSeq" id="WP_166466631.1">
    <property type="nucleotide sequence ID" value="NZ_CP050066.2"/>
</dbReference>
<evidence type="ECO:0000256" key="3">
    <source>
        <dbReference type="ARBA" id="ARBA00022679"/>
    </source>
</evidence>
<keyword evidence="3" id="KW-0808">Transferase</keyword>
<keyword evidence="7" id="KW-0547">Nucleotide-binding</keyword>
<dbReference type="GO" id="GO:0004673">
    <property type="term" value="F:protein histidine kinase activity"/>
    <property type="evidence" value="ECO:0007669"/>
    <property type="project" value="UniProtKB-EC"/>
</dbReference>
<dbReference type="EC" id="2.7.13.3" evidence="2"/>
<dbReference type="GO" id="GO:0005524">
    <property type="term" value="F:ATP binding"/>
    <property type="evidence" value="ECO:0007669"/>
    <property type="project" value="UniProtKB-KW"/>
</dbReference>
<evidence type="ECO:0000313" key="7">
    <source>
        <dbReference type="EMBL" id="QIP05180.1"/>
    </source>
</evidence>
<proteinExistence type="predicted"/>
<dbReference type="Gene3D" id="3.30.565.10">
    <property type="entry name" value="Histidine kinase-like ATPase, C-terminal domain"/>
    <property type="match status" value="1"/>
</dbReference>
<evidence type="ECO:0000256" key="4">
    <source>
        <dbReference type="ARBA" id="ARBA00022777"/>
    </source>
</evidence>
<protein>
    <recommendedName>
        <fullName evidence="2">histidine kinase</fullName>
        <ecNumber evidence="2">2.7.13.3</ecNumber>
    </recommendedName>
</protein>
<dbReference type="PANTHER" id="PTHR43711">
    <property type="entry name" value="TWO-COMPONENT HISTIDINE KINASE"/>
    <property type="match status" value="1"/>
</dbReference>
<sequence>MPQLFEPFFATKQDGLGMGLAICQTTMEAHGGRLTVQSAPGDGAAFRLEVPAIPRQT</sequence>
<dbReference type="InterPro" id="IPR003594">
    <property type="entry name" value="HATPase_dom"/>
</dbReference>
<dbReference type="InterPro" id="IPR005467">
    <property type="entry name" value="His_kinase_dom"/>
</dbReference>
<dbReference type="AlphaFoldDB" id="A0A6G8ZYA5"/>
<dbReference type="Proteomes" id="UP000500895">
    <property type="component" value="Chromosome"/>
</dbReference>
<comment type="catalytic activity">
    <reaction evidence="1">
        <text>ATP + protein L-histidine = ADP + protein N-phospho-L-histidine.</text>
        <dbReference type="EC" id="2.7.13.3"/>
    </reaction>
</comment>
<evidence type="ECO:0000313" key="8">
    <source>
        <dbReference type="Proteomes" id="UP000500895"/>
    </source>
</evidence>
<dbReference type="InterPro" id="IPR004358">
    <property type="entry name" value="Sig_transdc_His_kin-like_C"/>
</dbReference>
<dbReference type="InterPro" id="IPR036890">
    <property type="entry name" value="HATPase_C_sf"/>
</dbReference>
<evidence type="ECO:0000256" key="5">
    <source>
        <dbReference type="ARBA" id="ARBA00023012"/>
    </source>
</evidence>
<keyword evidence="4" id="KW-0418">Kinase</keyword>
<accession>A0A6G8ZYA5</accession>
<dbReference type="PRINTS" id="PR00344">
    <property type="entry name" value="BCTRLSENSOR"/>
</dbReference>